<evidence type="ECO:0000256" key="1">
    <source>
        <dbReference type="ARBA" id="ARBA00022679"/>
    </source>
</evidence>
<dbReference type="eggNOG" id="COG0456">
    <property type="taxonomic scope" value="Bacteria"/>
</dbReference>
<feature type="domain" description="N-acetyltransferase" evidence="2">
    <location>
        <begin position="3"/>
        <end position="167"/>
    </location>
</feature>
<dbReference type="Proteomes" id="UP000198424">
    <property type="component" value="Unassembled WGS sequence"/>
</dbReference>
<dbReference type="EMBL" id="MUGY01000013">
    <property type="protein sequence ID" value="OXA93547.1"/>
    <property type="molecule type" value="Genomic_DNA"/>
</dbReference>
<dbReference type="AlphaFoldDB" id="A0A086AR04"/>
<dbReference type="Pfam" id="PF00583">
    <property type="entry name" value="Acetyltransf_1"/>
    <property type="match status" value="1"/>
</dbReference>
<dbReference type="STRING" id="991.IW20_03975"/>
<name>A0A086AR04_FLAHY</name>
<dbReference type="PANTHER" id="PTHR13947">
    <property type="entry name" value="GNAT FAMILY N-ACETYLTRANSFERASE"/>
    <property type="match status" value="1"/>
</dbReference>
<keyword evidence="6" id="KW-1185">Reference proteome</keyword>
<dbReference type="EMBL" id="JPRM01000004">
    <property type="protein sequence ID" value="KFF19118.1"/>
    <property type="molecule type" value="Genomic_DNA"/>
</dbReference>
<dbReference type="Proteomes" id="UP000028712">
    <property type="component" value="Unassembled WGS sequence"/>
</dbReference>
<gene>
    <name evidence="4" type="ORF">B0A62_12380</name>
    <name evidence="3" type="ORF">IW20_03975</name>
</gene>
<evidence type="ECO:0000259" key="2">
    <source>
        <dbReference type="PROSITE" id="PS51186"/>
    </source>
</evidence>
<evidence type="ECO:0000313" key="4">
    <source>
        <dbReference type="EMBL" id="OXA93547.1"/>
    </source>
</evidence>
<dbReference type="CDD" id="cd04301">
    <property type="entry name" value="NAT_SF"/>
    <property type="match status" value="1"/>
</dbReference>
<dbReference type="GO" id="GO:0008080">
    <property type="term" value="F:N-acetyltransferase activity"/>
    <property type="evidence" value="ECO:0007669"/>
    <property type="project" value="InterPro"/>
</dbReference>
<proteinExistence type="predicted"/>
<organism evidence="3 5">
    <name type="scientific">Flavobacterium hydatis</name>
    <name type="common">Cytophaga aquatilis</name>
    <dbReference type="NCBI Taxonomy" id="991"/>
    <lineage>
        <taxon>Bacteria</taxon>
        <taxon>Pseudomonadati</taxon>
        <taxon>Bacteroidota</taxon>
        <taxon>Flavobacteriia</taxon>
        <taxon>Flavobacteriales</taxon>
        <taxon>Flavobacteriaceae</taxon>
        <taxon>Flavobacterium</taxon>
    </lineage>
</organism>
<reference evidence="4 6" key="2">
    <citation type="submission" date="2016-11" db="EMBL/GenBank/DDBJ databases">
        <title>Whole genomes of Flavobacteriaceae.</title>
        <authorList>
            <person name="Stine C."/>
            <person name="Li C."/>
            <person name="Tadesse D."/>
        </authorList>
    </citation>
    <scope>NUCLEOTIDE SEQUENCE [LARGE SCALE GENOMIC DNA]</scope>
    <source>
        <strain evidence="4 6">ATCC 29551</strain>
    </source>
</reference>
<dbReference type="SUPFAM" id="SSF55729">
    <property type="entry name" value="Acyl-CoA N-acyltransferases (Nat)"/>
    <property type="match status" value="1"/>
</dbReference>
<protein>
    <submittedName>
        <fullName evidence="3 4">Acetyltransferase</fullName>
    </submittedName>
</protein>
<dbReference type="RefSeq" id="WP_035619116.1">
    <property type="nucleotide sequence ID" value="NZ_JBEWQG010000032.1"/>
</dbReference>
<comment type="caution">
    <text evidence="3">The sequence shown here is derived from an EMBL/GenBank/DDBJ whole genome shotgun (WGS) entry which is preliminary data.</text>
</comment>
<accession>A0A086AR04</accession>
<evidence type="ECO:0000313" key="5">
    <source>
        <dbReference type="Proteomes" id="UP000028712"/>
    </source>
</evidence>
<dbReference type="OrthoDB" id="5419426at2"/>
<dbReference type="InterPro" id="IPR000182">
    <property type="entry name" value="GNAT_dom"/>
</dbReference>
<evidence type="ECO:0000313" key="3">
    <source>
        <dbReference type="EMBL" id="KFF19118.1"/>
    </source>
</evidence>
<dbReference type="Gene3D" id="3.40.630.30">
    <property type="match status" value="1"/>
</dbReference>
<dbReference type="PANTHER" id="PTHR13947:SF37">
    <property type="entry name" value="LD18367P"/>
    <property type="match status" value="1"/>
</dbReference>
<keyword evidence="1 3" id="KW-0808">Transferase</keyword>
<sequence>MEITYRKGTKTDLAGLKNLAIKSWGQFKENLTTENWENLSNSLTDDNTYTELLDKSHCIVSTTDQNEIVGMAFLVPKGNPTDIYDKEWSYIRFVTVDPTFGGQGIGKKLTTLCIDIAQQNNETVIALHTSEIMDKARHIYESLGFKILKEIDQRLGKRYWLYKLDLNKTNQ</sequence>
<dbReference type="InterPro" id="IPR050769">
    <property type="entry name" value="NAT_camello-type"/>
</dbReference>
<dbReference type="PROSITE" id="PS51186">
    <property type="entry name" value="GNAT"/>
    <property type="match status" value="1"/>
</dbReference>
<evidence type="ECO:0000313" key="6">
    <source>
        <dbReference type="Proteomes" id="UP000198424"/>
    </source>
</evidence>
<dbReference type="InterPro" id="IPR016181">
    <property type="entry name" value="Acyl_CoA_acyltransferase"/>
</dbReference>
<reference evidence="3 5" key="1">
    <citation type="submission" date="2014-07" db="EMBL/GenBank/DDBJ databases">
        <title>Genome of Flavobacterium hydatis DSM 2063.</title>
        <authorList>
            <person name="Pipes S.E."/>
            <person name="Stropko S.J."/>
            <person name="Newman J.D."/>
        </authorList>
    </citation>
    <scope>NUCLEOTIDE SEQUENCE [LARGE SCALE GENOMIC DNA]</scope>
    <source>
        <strain evidence="3 5">DSM 2063</strain>
    </source>
</reference>